<keyword evidence="2" id="KW-0808">Transferase</keyword>
<name>A0A4Z2CU77_SCHJA</name>
<feature type="compositionally biased region" description="Basic residues" evidence="1">
    <location>
        <begin position="273"/>
        <end position="282"/>
    </location>
</feature>
<keyword evidence="3" id="KW-1185">Reference proteome</keyword>
<dbReference type="AlphaFoldDB" id="A0A4Z2CU77"/>
<feature type="compositionally biased region" description="Polar residues" evidence="1">
    <location>
        <begin position="220"/>
        <end position="250"/>
    </location>
</feature>
<dbReference type="STRING" id="6182.A0A4Z2CU77"/>
<dbReference type="GO" id="GO:0016301">
    <property type="term" value="F:kinase activity"/>
    <property type="evidence" value="ECO:0007669"/>
    <property type="project" value="UniProtKB-KW"/>
</dbReference>
<feature type="compositionally biased region" description="Low complexity" evidence="1">
    <location>
        <begin position="294"/>
        <end position="305"/>
    </location>
</feature>
<keyword evidence="2" id="KW-0418">Kinase</keyword>
<evidence type="ECO:0000313" key="3">
    <source>
        <dbReference type="Proteomes" id="UP000311919"/>
    </source>
</evidence>
<feature type="region of interest" description="Disordered" evidence="1">
    <location>
        <begin position="69"/>
        <end position="120"/>
    </location>
</feature>
<sequence>MLVKTLPYRKHHKDASVHSKPTTTTCSNNNKIPSNAIKDNFIFDVLDPNDRQKYQQDYVNRPTTLYSVFNNTTNNDTKSKQLKKVTNQSNDQKPSESFAINESHSSTLDASSSSGTMNSTRVTHYQHNNQSSSPSRQIPLPDSIFKALDTDENSENKCNSKSHVFKSPTTTASIKRDSLIKWSVRHRPDNTITSNNNDIPSTEPKQLICKKNLDANQNMKQSTELKNSDSSMNLETPTTTTSKNGSSSAYSRPGRFFRSLTLRIARSFRCGRFKSGHHHHPTNRIISSMRKSNKPNNNTTKTVNSKSDKTNLMKLNNKEEITDYDTSNPLNSSSSATSSSHPSSTTTQHDDENDDTMKCCHASANPDPWITMEPGYQQQQNQRKISTNIASKWKRSSSSELDTSKLKRHPPLHHDGFEFPFNTPPNESVITGSQRKLYFALSSSPSPFFYFSIISNIFSTP</sequence>
<dbReference type="OrthoDB" id="504170at2759"/>
<protein>
    <submittedName>
        <fullName evidence="2">Serine threonine kinase</fullName>
    </submittedName>
</protein>
<feature type="region of interest" description="Disordered" evidence="1">
    <location>
        <begin position="1"/>
        <end position="31"/>
    </location>
</feature>
<feature type="region of interest" description="Disordered" evidence="1">
    <location>
        <begin position="220"/>
        <end position="253"/>
    </location>
</feature>
<comment type="caution">
    <text evidence="2">The sequence shown here is derived from an EMBL/GenBank/DDBJ whole genome shotgun (WGS) entry which is preliminary data.</text>
</comment>
<feature type="region of interest" description="Disordered" evidence="1">
    <location>
        <begin position="273"/>
        <end position="368"/>
    </location>
</feature>
<dbReference type="Proteomes" id="UP000311919">
    <property type="component" value="Unassembled WGS sequence"/>
</dbReference>
<dbReference type="EMBL" id="SKCS01000423">
    <property type="protein sequence ID" value="TNN07693.1"/>
    <property type="molecule type" value="Genomic_DNA"/>
</dbReference>
<reference evidence="2 3" key="1">
    <citation type="submission" date="2019-03" db="EMBL/GenBank/DDBJ databases">
        <title>An improved genome assembly of the fluke Schistosoma japonicum.</title>
        <authorList>
            <person name="Hu W."/>
            <person name="Luo F."/>
            <person name="Yin M."/>
            <person name="Mo X."/>
            <person name="Sun C."/>
            <person name="Wu Q."/>
            <person name="Zhu B."/>
            <person name="Xiang M."/>
            <person name="Wang J."/>
            <person name="Wang Y."/>
            <person name="Zhang T."/>
            <person name="Xu B."/>
            <person name="Zheng H."/>
            <person name="Feng Z."/>
        </authorList>
    </citation>
    <scope>NUCLEOTIDE SEQUENCE [LARGE SCALE GENOMIC DNA]</scope>
    <source>
        <strain evidence="2">HuSjv2</strain>
        <tissue evidence="2">Worms</tissue>
    </source>
</reference>
<proteinExistence type="predicted"/>
<feature type="compositionally biased region" description="Polar residues" evidence="1">
    <location>
        <begin position="19"/>
        <end position="31"/>
    </location>
</feature>
<feature type="compositionally biased region" description="Low complexity" evidence="1">
    <location>
        <begin position="103"/>
        <end position="114"/>
    </location>
</feature>
<feature type="compositionally biased region" description="Basic and acidic residues" evidence="1">
    <location>
        <begin position="306"/>
        <end position="321"/>
    </location>
</feature>
<gene>
    <name evidence="2" type="ORF">EWB00_007548</name>
</gene>
<feature type="compositionally biased region" description="Low complexity" evidence="1">
    <location>
        <begin position="326"/>
        <end position="347"/>
    </location>
</feature>
<evidence type="ECO:0000313" key="2">
    <source>
        <dbReference type="EMBL" id="TNN07693.1"/>
    </source>
</evidence>
<accession>A0A4Z2CU77</accession>
<organism evidence="2 3">
    <name type="scientific">Schistosoma japonicum</name>
    <name type="common">Blood fluke</name>
    <dbReference type="NCBI Taxonomy" id="6182"/>
    <lineage>
        <taxon>Eukaryota</taxon>
        <taxon>Metazoa</taxon>
        <taxon>Spiralia</taxon>
        <taxon>Lophotrochozoa</taxon>
        <taxon>Platyhelminthes</taxon>
        <taxon>Trematoda</taxon>
        <taxon>Digenea</taxon>
        <taxon>Strigeidida</taxon>
        <taxon>Schistosomatoidea</taxon>
        <taxon>Schistosomatidae</taxon>
        <taxon>Schistosoma</taxon>
    </lineage>
</organism>
<dbReference type="EMBL" id="SKCS01000423">
    <property type="protein sequence ID" value="TNN07694.1"/>
    <property type="molecule type" value="Genomic_DNA"/>
</dbReference>
<evidence type="ECO:0000256" key="1">
    <source>
        <dbReference type="SAM" id="MobiDB-lite"/>
    </source>
</evidence>